<accession>A0AA35MCI7</accession>
<protein>
    <recommendedName>
        <fullName evidence="6">Xylanolytic transcriptional activator regulatory domain-containing protein</fullName>
    </recommendedName>
</protein>
<dbReference type="PANTHER" id="PTHR46910:SF3">
    <property type="entry name" value="HALOTOLERANCE PROTEIN 9-RELATED"/>
    <property type="match status" value="1"/>
</dbReference>
<feature type="transmembrane region" description="Helical" evidence="5">
    <location>
        <begin position="523"/>
        <end position="545"/>
    </location>
</feature>
<dbReference type="GO" id="GO:0000981">
    <property type="term" value="F:DNA-binding transcription factor activity, RNA polymerase II-specific"/>
    <property type="evidence" value="ECO:0007669"/>
    <property type="project" value="InterPro"/>
</dbReference>
<keyword evidence="8" id="KW-1185">Reference proteome</keyword>
<dbReference type="GO" id="GO:0003677">
    <property type="term" value="F:DNA binding"/>
    <property type="evidence" value="ECO:0007669"/>
    <property type="project" value="UniProtKB-KW"/>
</dbReference>
<dbReference type="InterPro" id="IPR001138">
    <property type="entry name" value="Zn2Cys6_DnaBD"/>
</dbReference>
<comment type="subcellular location">
    <subcellularLocation>
        <location evidence="1">Nucleus</location>
    </subcellularLocation>
</comment>
<proteinExistence type="predicted"/>
<comment type="caution">
    <text evidence="7">The sequence shown here is derived from an EMBL/GenBank/DDBJ whole genome shotgun (WGS) entry which is preliminary data.</text>
</comment>
<evidence type="ECO:0000313" key="7">
    <source>
        <dbReference type="EMBL" id="CAI6094468.1"/>
    </source>
</evidence>
<dbReference type="SMART" id="SM00906">
    <property type="entry name" value="Fungal_trans"/>
    <property type="match status" value="1"/>
</dbReference>
<keyword evidence="3" id="KW-0238">DNA-binding</keyword>
<dbReference type="CDD" id="cd00067">
    <property type="entry name" value="GAL4"/>
    <property type="match status" value="1"/>
</dbReference>
<keyword evidence="5" id="KW-0472">Membrane</keyword>
<dbReference type="Pfam" id="PF04082">
    <property type="entry name" value="Fungal_trans"/>
    <property type="match status" value="1"/>
</dbReference>
<name>A0AA35MCI7_9HYPO</name>
<dbReference type="InterPro" id="IPR007219">
    <property type="entry name" value="XnlR_reg_dom"/>
</dbReference>
<feature type="domain" description="Xylanolytic transcriptional activator regulatory" evidence="6">
    <location>
        <begin position="322"/>
        <end position="388"/>
    </location>
</feature>
<evidence type="ECO:0000313" key="8">
    <source>
        <dbReference type="Proteomes" id="UP001160390"/>
    </source>
</evidence>
<evidence type="ECO:0000256" key="5">
    <source>
        <dbReference type="SAM" id="Phobius"/>
    </source>
</evidence>
<dbReference type="AlphaFoldDB" id="A0AA35MCI7"/>
<evidence type="ECO:0000256" key="4">
    <source>
        <dbReference type="ARBA" id="ARBA00023242"/>
    </source>
</evidence>
<keyword evidence="4" id="KW-0539">Nucleus</keyword>
<keyword evidence="5" id="KW-0812">Transmembrane</keyword>
<dbReference type="Proteomes" id="UP001160390">
    <property type="component" value="Unassembled WGS sequence"/>
</dbReference>
<evidence type="ECO:0000256" key="3">
    <source>
        <dbReference type="ARBA" id="ARBA00023125"/>
    </source>
</evidence>
<dbReference type="GO" id="GO:0006351">
    <property type="term" value="P:DNA-templated transcription"/>
    <property type="evidence" value="ECO:0007669"/>
    <property type="project" value="InterPro"/>
</dbReference>
<dbReference type="InterPro" id="IPR050987">
    <property type="entry name" value="AtrR-like"/>
</dbReference>
<organism evidence="7 8">
    <name type="scientific">Clonostachys chloroleuca</name>
    <dbReference type="NCBI Taxonomy" id="1926264"/>
    <lineage>
        <taxon>Eukaryota</taxon>
        <taxon>Fungi</taxon>
        <taxon>Dikarya</taxon>
        <taxon>Ascomycota</taxon>
        <taxon>Pezizomycotina</taxon>
        <taxon>Sordariomycetes</taxon>
        <taxon>Hypocreomycetidae</taxon>
        <taxon>Hypocreales</taxon>
        <taxon>Bionectriaceae</taxon>
        <taxon>Clonostachys</taxon>
    </lineage>
</organism>
<sequence length="728" mass="81626">MASSSQGRLAFKMNKTCDQCRHRKIRCIGETRSEPSAPFGVRGITCHQPSSIAQCPTLRLVRRQLAYIVQNVANPVTSASSAAKSASETSLWSYIFHLIRLKVYHAKLQDSVPDSFSSHSQYPGELAPDELLVDRLLQYGPQSVILPDETSILTVILSSGLAFFSEQKVTSLTQKIGNTRLQDIVKRLDDYIASRLGLTDEPIWPPINFDKPEQKDRPTPNETRSYIQVYPFLDREEFESQAFSPKLGELLEKSPAFSALYHSILALGSQYLQCGTFEPGNGRSWEYFQVALGHMSDIILPRESIESVQSIFSMNLCGLQISDTLISQAARMVVTLRYHKDIVSEPKHLRVFWVIYALEKQQAIHGRTCSLIPDEDIACVVPPFPEAQVGTFNWFVAFIRIGRISSIVYNSLFSISGSLRSKESYQIAMSHIRRILEDWRQSIPADYRPGDSASFPASPTTVSISLIALQVHYSYYHIIIALERLTLHLELEQGDKGQMSKQRLMNTARTIIELTKHIDVQPYVPIFILTVLPLAGVFILFDFLIHNPYHRESRTNLSLLDSAAGYFSLVSLASDRAMPSSILSEFAEIAREYYWKSQQAKLQSSHMPMDPPSLPVTIPESTVTQGMDQLPQQQAFVAPDGAFQMGVSETTSIPSMEYISDPQIGTPAPSEYLNYPTPMNFEAASDFQTAESGDLRSMFGWVYPEWAVGGIDLDSLNLEQPEFSGEGL</sequence>
<dbReference type="CDD" id="cd12148">
    <property type="entry name" value="fungal_TF_MHR"/>
    <property type="match status" value="1"/>
</dbReference>
<reference evidence="7" key="1">
    <citation type="submission" date="2023-01" db="EMBL/GenBank/DDBJ databases">
        <authorList>
            <person name="Piombo E."/>
        </authorList>
    </citation>
    <scope>NUCLEOTIDE SEQUENCE</scope>
</reference>
<keyword evidence="5" id="KW-1133">Transmembrane helix</keyword>
<dbReference type="GO" id="GO:0005634">
    <property type="term" value="C:nucleus"/>
    <property type="evidence" value="ECO:0007669"/>
    <property type="project" value="UniProtKB-SubCell"/>
</dbReference>
<gene>
    <name evidence="7" type="ORF">CCHLO57077_00009306</name>
</gene>
<dbReference type="PANTHER" id="PTHR46910">
    <property type="entry name" value="TRANSCRIPTION FACTOR PDR1"/>
    <property type="match status" value="1"/>
</dbReference>
<dbReference type="EMBL" id="CABFNP030001256">
    <property type="protein sequence ID" value="CAI6094468.1"/>
    <property type="molecule type" value="Genomic_DNA"/>
</dbReference>
<dbReference type="GO" id="GO:0008270">
    <property type="term" value="F:zinc ion binding"/>
    <property type="evidence" value="ECO:0007669"/>
    <property type="project" value="InterPro"/>
</dbReference>
<evidence type="ECO:0000256" key="2">
    <source>
        <dbReference type="ARBA" id="ARBA00022723"/>
    </source>
</evidence>
<keyword evidence="2" id="KW-0479">Metal-binding</keyword>
<evidence type="ECO:0000256" key="1">
    <source>
        <dbReference type="ARBA" id="ARBA00004123"/>
    </source>
</evidence>
<evidence type="ECO:0000259" key="6">
    <source>
        <dbReference type="SMART" id="SM00906"/>
    </source>
</evidence>